<dbReference type="OrthoDB" id="3012326at2759"/>
<proteinExistence type="predicted"/>
<sequence length="297" mass="34675">MTSSKLEEAKSLFLLQDSLELATESLWAYIKNRSEVDDFLHKNKDEDYRREDWGEKIVLSSIWQQMAKIEKEIGLKKDLLGSSYKILFSFAEFDEENFPPILGFIRRRALYSIDWSYKFGLKIFREPGTDDYKAKELSQFESGSFGDSHNSNGWQPISYGYYDNEIGWKGDRWKREERAKYRLRSQDVHDVYEALWGPLEDLPEDAEGEVTLQYRRKLVNTVRILLAAVGLKYDIACSEGDDGFDSGPRKWMLEGLTDEWFARETRKACGVQLLGDPVNEEKGRKQRLKKSWGKIVD</sequence>
<evidence type="ECO:0000313" key="2">
    <source>
        <dbReference type="Proteomes" id="UP000807306"/>
    </source>
</evidence>
<dbReference type="AlphaFoldDB" id="A0A9P6JW99"/>
<comment type="caution">
    <text evidence="1">The sequence shown here is derived from an EMBL/GenBank/DDBJ whole genome shotgun (WGS) entry which is preliminary data.</text>
</comment>
<dbReference type="EMBL" id="MU157825">
    <property type="protein sequence ID" value="KAF9534858.1"/>
    <property type="molecule type" value="Genomic_DNA"/>
</dbReference>
<accession>A0A9P6JW99</accession>
<protein>
    <submittedName>
        <fullName evidence="1">Uncharacterized protein</fullName>
    </submittedName>
</protein>
<reference evidence="1" key="1">
    <citation type="submission" date="2020-11" db="EMBL/GenBank/DDBJ databases">
        <authorList>
            <consortium name="DOE Joint Genome Institute"/>
            <person name="Ahrendt S."/>
            <person name="Riley R."/>
            <person name="Andreopoulos W."/>
            <person name="Labutti K."/>
            <person name="Pangilinan J."/>
            <person name="Ruiz-Duenas F.J."/>
            <person name="Barrasa J.M."/>
            <person name="Sanchez-Garcia M."/>
            <person name="Camarero S."/>
            <person name="Miyauchi S."/>
            <person name="Serrano A."/>
            <person name="Linde D."/>
            <person name="Babiker R."/>
            <person name="Drula E."/>
            <person name="Ayuso-Fernandez I."/>
            <person name="Pacheco R."/>
            <person name="Padilla G."/>
            <person name="Ferreira P."/>
            <person name="Barriuso J."/>
            <person name="Kellner H."/>
            <person name="Castanera R."/>
            <person name="Alfaro M."/>
            <person name="Ramirez L."/>
            <person name="Pisabarro A.G."/>
            <person name="Kuo A."/>
            <person name="Tritt A."/>
            <person name="Lipzen A."/>
            <person name="He G."/>
            <person name="Yan M."/>
            <person name="Ng V."/>
            <person name="Cullen D."/>
            <person name="Martin F."/>
            <person name="Rosso M.-N."/>
            <person name="Henrissat B."/>
            <person name="Hibbett D."/>
            <person name="Martinez A.T."/>
            <person name="Grigoriev I.V."/>
        </authorList>
    </citation>
    <scope>NUCLEOTIDE SEQUENCE</scope>
    <source>
        <strain evidence="1">CBS 506.95</strain>
    </source>
</reference>
<keyword evidence="2" id="KW-1185">Reference proteome</keyword>
<dbReference type="Proteomes" id="UP000807306">
    <property type="component" value="Unassembled WGS sequence"/>
</dbReference>
<organism evidence="1 2">
    <name type="scientific">Crepidotus variabilis</name>
    <dbReference type="NCBI Taxonomy" id="179855"/>
    <lineage>
        <taxon>Eukaryota</taxon>
        <taxon>Fungi</taxon>
        <taxon>Dikarya</taxon>
        <taxon>Basidiomycota</taxon>
        <taxon>Agaricomycotina</taxon>
        <taxon>Agaricomycetes</taxon>
        <taxon>Agaricomycetidae</taxon>
        <taxon>Agaricales</taxon>
        <taxon>Agaricineae</taxon>
        <taxon>Crepidotaceae</taxon>
        <taxon>Crepidotus</taxon>
    </lineage>
</organism>
<evidence type="ECO:0000313" key="1">
    <source>
        <dbReference type="EMBL" id="KAF9534858.1"/>
    </source>
</evidence>
<gene>
    <name evidence="1" type="ORF">CPB83DRAFT_924174</name>
</gene>
<name>A0A9P6JW99_9AGAR</name>